<comment type="caution">
    <text evidence="9">The sequence shown here is derived from an EMBL/GenBank/DDBJ whole genome shotgun (WGS) entry which is preliminary data.</text>
</comment>
<dbReference type="EMBL" id="JBHTJZ010000036">
    <property type="protein sequence ID" value="MFD0961482.1"/>
    <property type="molecule type" value="Genomic_DNA"/>
</dbReference>
<feature type="transmembrane region" description="Helical" evidence="7">
    <location>
        <begin position="295"/>
        <end position="320"/>
    </location>
</feature>
<name>A0ABW3HVA0_9BACL</name>
<proteinExistence type="inferred from homology"/>
<feature type="transmembrane region" description="Helical" evidence="7">
    <location>
        <begin position="182"/>
        <end position="210"/>
    </location>
</feature>
<dbReference type="SUPFAM" id="SSF161098">
    <property type="entry name" value="MetI-like"/>
    <property type="match status" value="1"/>
</dbReference>
<keyword evidence="4 7" id="KW-0812">Transmembrane</keyword>
<gene>
    <name evidence="9" type="ORF">ACFQ2I_19190</name>
</gene>
<keyword evidence="3" id="KW-1003">Cell membrane</keyword>
<keyword evidence="5 7" id="KW-1133">Transmembrane helix</keyword>
<dbReference type="CDD" id="cd06261">
    <property type="entry name" value="TM_PBP2"/>
    <property type="match status" value="1"/>
</dbReference>
<dbReference type="InterPro" id="IPR000515">
    <property type="entry name" value="MetI-like"/>
</dbReference>
<protein>
    <submittedName>
        <fullName evidence="9">ABC transporter permease</fullName>
    </submittedName>
</protein>
<evidence type="ECO:0000259" key="8">
    <source>
        <dbReference type="PROSITE" id="PS50928"/>
    </source>
</evidence>
<feature type="transmembrane region" description="Helical" evidence="7">
    <location>
        <begin position="35"/>
        <end position="53"/>
    </location>
</feature>
<evidence type="ECO:0000256" key="4">
    <source>
        <dbReference type="ARBA" id="ARBA00022692"/>
    </source>
</evidence>
<dbReference type="Pfam" id="PF00528">
    <property type="entry name" value="BPD_transp_1"/>
    <property type="match status" value="1"/>
</dbReference>
<dbReference type="PANTHER" id="PTHR43227:SF11">
    <property type="entry name" value="BLL4140 PROTEIN"/>
    <property type="match status" value="1"/>
</dbReference>
<evidence type="ECO:0000256" key="2">
    <source>
        <dbReference type="ARBA" id="ARBA00022448"/>
    </source>
</evidence>
<dbReference type="RefSeq" id="WP_377567099.1">
    <property type="nucleotide sequence ID" value="NZ_JBHTJZ010000036.1"/>
</dbReference>
<feature type="transmembrane region" description="Helical" evidence="7">
    <location>
        <begin position="231"/>
        <end position="254"/>
    </location>
</feature>
<evidence type="ECO:0000256" key="1">
    <source>
        <dbReference type="ARBA" id="ARBA00004651"/>
    </source>
</evidence>
<feature type="transmembrane region" description="Helical" evidence="7">
    <location>
        <begin position="99"/>
        <end position="123"/>
    </location>
</feature>
<evidence type="ECO:0000313" key="9">
    <source>
        <dbReference type="EMBL" id="MFD0961482.1"/>
    </source>
</evidence>
<evidence type="ECO:0000256" key="3">
    <source>
        <dbReference type="ARBA" id="ARBA00022475"/>
    </source>
</evidence>
<dbReference type="Proteomes" id="UP001596989">
    <property type="component" value="Unassembled WGS sequence"/>
</dbReference>
<keyword evidence="6 7" id="KW-0472">Membrane</keyword>
<feature type="transmembrane region" description="Helical" evidence="7">
    <location>
        <begin position="135"/>
        <end position="155"/>
    </location>
</feature>
<accession>A0ABW3HVA0</accession>
<comment type="subcellular location">
    <subcellularLocation>
        <location evidence="1 7">Cell membrane</location>
        <topology evidence="1 7">Multi-pass membrane protein</topology>
    </subcellularLocation>
</comment>
<keyword evidence="2 7" id="KW-0813">Transport</keyword>
<evidence type="ECO:0000313" key="10">
    <source>
        <dbReference type="Proteomes" id="UP001596989"/>
    </source>
</evidence>
<evidence type="ECO:0000256" key="5">
    <source>
        <dbReference type="ARBA" id="ARBA00022989"/>
    </source>
</evidence>
<dbReference type="InterPro" id="IPR035906">
    <property type="entry name" value="MetI-like_sf"/>
</dbReference>
<dbReference type="PROSITE" id="PS50928">
    <property type="entry name" value="ABC_TM1"/>
    <property type="match status" value="1"/>
</dbReference>
<evidence type="ECO:0000256" key="7">
    <source>
        <dbReference type="RuleBase" id="RU363032"/>
    </source>
</evidence>
<reference evidence="10" key="1">
    <citation type="journal article" date="2019" name="Int. J. Syst. Evol. Microbiol.">
        <title>The Global Catalogue of Microorganisms (GCM) 10K type strain sequencing project: providing services to taxonomists for standard genome sequencing and annotation.</title>
        <authorList>
            <consortium name="The Broad Institute Genomics Platform"/>
            <consortium name="The Broad Institute Genome Sequencing Center for Infectious Disease"/>
            <person name="Wu L."/>
            <person name="Ma J."/>
        </authorList>
    </citation>
    <scope>NUCLEOTIDE SEQUENCE [LARGE SCALE GENOMIC DNA]</scope>
    <source>
        <strain evidence="10">CCUG 59129</strain>
    </source>
</reference>
<keyword evidence="10" id="KW-1185">Reference proteome</keyword>
<comment type="similarity">
    <text evidence="7">Belongs to the binding-protein-dependent transport system permease family.</text>
</comment>
<dbReference type="PANTHER" id="PTHR43227">
    <property type="entry name" value="BLL4140 PROTEIN"/>
    <property type="match status" value="1"/>
</dbReference>
<organism evidence="9 10">
    <name type="scientific">Paenibacillus chungangensis</name>
    <dbReference type="NCBI Taxonomy" id="696535"/>
    <lineage>
        <taxon>Bacteria</taxon>
        <taxon>Bacillati</taxon>
        <taxon>Bacillota</taxon>
        <taxon>Bacilli</taxon>
        <taxon>Bacillales</taxon>
        <taxon>Paenibacillaceae</taxon>
        <taxon>Paenibacillus</taxon>
    </lineage>
</organism>
<evidence type="ECO:0000256" key="6">
    <source>
        <dbReference type="ARBA" id="ARBA00023136"/>
    </source>
</evidence>
<feature type="domain" description="ABC transmembrane type-1" evidence="8">
    <location>
        <begin position="95"/>
        <end position="316"/>
    </location>
</feature>
<dbReference type="Gene3D" id="1.10.3720.10">
    <property type="entry name" value="MetI-like"/>
    <property type="match status" value="1"/>
</dbReference>
<dbReference type="InterPro" id="IPR050809">
    <property type="entry name" value="UgpAE/MalFG_permease"/>
</dbReference>
<sequence>MQTGAAVKPNDSRPTSTVEVKRKRGFIFELLKNKVLYLMAIPGILYFFIWHYLPMVGIVIAFKNYNVIDGIFGSEWNGLKNFDFLIKSGDIFRITFNTLFLNMLFIGFGTVFQVGIAILLNEVGKSWFKKLSQSLLLLPYFISWVVVGVFVYYIFATNTGMLNGLLGWFGIDPMPWYQSPEFWPAILTATYIWKWVGYGSVIYLAAIVGIDSTIYEAAKIDGCNKWQLIRYVTIPMLMPTIMVLTLLAIGGIFYGDFGMIFNIVKSNVLIFETTDVIDTYVYRSFQGTGGGMGSIAMGSAAGALQSFLGFVTIITANWLVRRYNRDYALY</sequence>